<feature type="compositionally biased region" description="Basic residues" evidence="4">
    <location>
        <begin position="155"/>
        <end position="172"/>
    </location>
</feature>
<gene>
    <name evidence="5" type="ORF">E2562_008429</name>
</gene>
<feature type="compositionally biased region" description="Gly residues" evidence="4">
    <location>
        <begin position="174"/>
        <end position="195"/>
    </location>
</feature>
<dbReference type="Pfam" id="PF12854">
    <property type="entry name" value="PPR_1"/>
    <property type="match status" value="1"/>
</dbReference>
<sequence>MMAVSALALEWRFEESRKVLIDMLDCKRKPDMITYRTLLEEMCRAGRAEEAFELLEELKGRKRGPLDQRIHLCPKTPTNEASSAAASETEHSGEAAEEQAATVASTAEQAAVVAPTMSAVEQVAVAAATTSGLGGADLTPSPHSSRGKVCVSSARRGRGRRVRQRQQARRGTSRFGGGGEVGEGRSGGGEVGNGRSGIDSVRREQIWRRRRSQHKLGLIIAGRRAALKMQDGRRWVACPAGALGRRLF</sequence>
<evidence type="ECO:0000256" key="4">
    <source>
        <dbReference type="SAM" id="MobiDB-lite"/>
    </source>
</evidence>
<evidence type="ECO:0000256" key="1">
    <source>
        <dbReference type="ARBA" id="ARBA00022737"/>
    </source>
</evidence>
<accession>A0A6G1EI83</accession>
<dbReference type="OrthoDB" id="185373at2759"/>
<keyword evidence="1" id="KW-0677">Repeat</keyword>
<organism evidence="5 6">
    <name type="scientific">Oryza meyeriana var. granulata</name>
    <dbReference type="NCBI Taxonomy" id="110450"/>
    <lineage>
        <taxon>Eukaryota</taxon>
        <taxon>Viridiplantae</taxon>
        <taxon>Streptophyta</taxon>
        <taxon>Embryophyta</taxon>
        <taxon>Tracheophyta</taxon>
        <taxon>Spermatophyta</taxon>
        <taxon>Magnoliopsida</taxon>
        <taxon>Liliopsida</taxon>
        <taxon>Poales</taxon>
        <taxon>Poaceae</taxon>
        <taxon>BOP clade</taxon>
        <taxon>Oryzoideae</taxon>
        <taxon>Oryzeae</taxon>
        <taxon>Oryzinae</taxon>
        <taxon>Oryza</taxon>
        <taxon>Oryza meyeriana</taxon>
    </lineage>
</organism>
<dbReference type="Proteomes" id="UP000479710">
    <property type="component" value="Unassembled WGS sequence"/>
</dbReference>
<dbReference type="Gene3D" id="1.25.40.10">
    <property type="entry name" value="Tetratricopeptide repeat domain"/>
    <property type="match status" value="1"/>
</dbReference>
<evidence type="ECO:0000313" key="5">
    <source>
        <dbReference type="EMBL" id="KAF0924112.1"/>
    </source>
</evidence>
<reference evidence="5 6" key="1">
    <citation type="submission" date="2019-11" db="EMBL/GenBank/DDBJ databases">
        <title>Whole genome sequence of Oryza granulata.</title>
        <authorList>
            <person name="Li W."/>
        </authorList>
    </citation>
    <scope>NUCLEOTIDE SEQUENCE [LARGE SCALE GENOMIC DNA]</scope>
    <source>
        <strain evidence="6">cv. Menghai</strain>
        <tissue evidence="5">Leaf</tissue>
    </source>
</reference>
<evidence type="ECO:0000313" key="6">
    <source>
        <dbReference type="Proteomes" id="UP000479710"/>
    </source>
</evidence>
<dbReference type="InterPro" id="IPR011990">
    <property type="entry name" value="TPR-like_helical_dom_sf"/>
</dbReference>
<evidence type="ECO:0000256" key="2">
    <source>
        <dbReference type="ARBA" id="ARBA00022946"/>
    </source>
</evidence>
<dbReference type="InterPro" id="IPR002885">
    <property type="entry name" value="PPR_rpt"/>
</dbReference>
<feature type="region of interest" description="Disordered" evidence="4">
    <location>
        <begin position="133"/>
        <end position="197"/>
    </location>
</feature>
<proteinExistence type="predicted"/>
<dbReference type="AlphaFoldDB" id="A0A6G1EI83"/>
<evidence type="ECO:0000256" key="3">
    <source>
        <dbReference type="PROSITE-ProRule" id="PRU00708"/>
    </source>
</evidence>
<keyword evidence="2" id="KW-0809">Transit peptide</keyword>
<dbReference type="NCBIfam" id="TIGR00756">
    <property type="entry name" value="PPR"/>
    <property type="match status" value="1"/>
</dbReference>
<name>A0A6G1EI83_9ORYZ</name>
<protein>
    <recommendedName>
        <fullName evidence="7">Pentacotripeptide-repeat region of PRORP domain-containing protein</fullName>
    </recommendedName>
</protein>
<dbReference type="EMBL" id="SPHZ02000003">
    <property type="protein sequence ID" value="KAF0924112.1"/>
    <property type="molecule type" value="Genomic_DNA"/>
</dbReference>
<comment type="caution">
    <text evidence="5">The sequence shown here is derived from an EMBL/GenBank/DDBJ whole genome shotgun (WGS) entry which is preliminary data.</text>
</comment>
<dbReference type="PROSITE" id="PS51375">
    <property type="entry name" value="PPR"/>
    <property type="match status" value="1"/>
</dbReference>
<evidence type="ECO:0008006" key="7">
    <source>
        <dbReference type="Google" id="ProtNLM"/>
    </source>
</evidence>
<keyword evidence="6" id="KW-1185">Reference proteome</keyword>
<feature type="region of interest" description="Disordered" evidence="4">
    <location>
        <begin position="68"/>
        <end position="103"/>
    </location>
</feature>
<feature type="repeat" description="PPR" evidence="3">
    <location>
        <begin position="31"/>
        <end position="65"/>
    </location>
</feature>